<dbReference type="RefSeq" id="WP_345866021.1">
    <property type="nucleotide sequence ID" value="NZ_JBDIMF010000007.1"/>
</dbReference>
<keyword evidence="1" id="KW-0732">Signal</keyword>
<reference evidence="2 3" key="1">
    <citation type="submission" date="2024-05" db="EMBL/GenBank/DDBJ databases">
        <authorList>
            <person name="Liu Q."/>
            <person name="Xin Y.-H."/>
        </authorList>
    </citation>
    <scope>NUCLEOTIDE SEQUENCE [LARGE SCALE GENOMIC DNA]</scope>
    <source>
        <strain evidence="2 3">CGMCC 1.15349</strain>
    </source>
</reference>
<sequence length="105" mass="10674">MRPSFLLLPACAALAACSSPESQTRAGLIKAGLSPKMAACMAPRMADRLSITQLRQLAAIGKASGGAGGKDGATDVLKRLRELDDPQIVSVVSSSAALCATGFTL</sequence>
<name>A0ABU9XW77_9SPHN</name>
<feature type="chain" id="PRO_5045177474" description="Lipoprotein" evidence="1">
    <location>
        <begin position="16"/>
        <end position="105"/>
    </location>
</feature>
<dbReference type="PROSITE" id="PS51257">
    <property type="entry name" value="PROKAR_LIPOPROTEIN"/>
    <property type="match status" value="1"/>
</dbReference>
<comment type="caution">
    <text evidence="2">The sequence shown here is derived from an EMBL/GenBank/DDBJ whole genome shotgun (WGS) entry which is preliminary data.</text>
</comment>
<protein>
    <recommendedName>
        <fullName evidence="4">Lipoprotein</fullName>
    </recommendedName>
</protein>
<dbReference type="EMBL" id="JBDIMF010000007">
    <property type="protein sequence ID" value="MEN2787786.1"/>
    <property type="molecule type" value="Genomic_DNA"/>
</dbReference>
<evidence type="ECO:0000313" key="2">
    <source>
        <dbReference type="EMBL" id="MEN2787786.1"/>
    </source>
</evidence>
<dbReference type="Proteomes" id="UP001404104">
    <property type="component" value="Unassembled WGS sequence"/>
</dbReference>
<organism evidence="2 3">
    <name type="scientific">Sphingomonas qilianensis</name>
    <dbReference type="NCBI Taxonomy" id="1736690"/>
    <lineage>
        <taxon>Bacteria</taxon>
        <taxon>Pseudomonadati</taxon>
        <taxon>Pseudomonadota</taxon>
        <taxon>Alphaproteobacteria</taxon>
        <taxon>Sphingomonadales</taxon>
        <taxon>Sphingomonadaceae</taxon>
        <taxon>Sphingomonas</taxon>
    </lineage>
</organism>
<accession>A0ABU9XW77</accession>
<evidence type="ECO:0008006" key="4">
    <source>
        <dbReference type="Google" id="ProtNLM"/>
    </source>
</evidence>
<feature type="signal peptide" evidence="1">
    <location>
        <begin position="1"/>
        <end position="15"/>
    </location>
</feature>
<evidence type="ECO:0000256" key="1">
    <source>
        <dbReference type="SAM" id="SignalP"/>
    </source>
</evidence>
<keyword evidence="3" id="KW-1185">Reference proteome</keyword>
<gene>
    <name evidence="2" type="ORF">ABC969_15320</name>
</gene>
<evidence type="ECO:0000313" key="3">
    <source>
        <dbReference type="Proteomes" id="UP001404104"/>
    </source>
</evidence>
<proteinExistence type="predicted"/>